<organism evidence="2 3">
    <name type="scientific">Sphaerobolus stellatus (strain SS14)</name>
    <dbReference type="NCBI Taxonomy" id="990650"/>
    <lineage>
        <taxon>Eukaryota</taxon>
        <taxon>Fungi</taxon>
        <taxon>Dikarya</taxon>
        <taxon>Basidiomycota</taxon>
        <taxon>Agaricomycotina</taxon>
        <taxon>Agaricomycetes</taxon>
        <taxon>Phallomycetidae</taxon>
        <taxon>Geastrales</taxon>
        <taxon>Sphaerobolaceae</taxon>
        <taxon>Sphaerobolus</taxon>
    </lineage>
</organism>
<protein>
    <submittedName>
        <fullName evidence="2">Uncharacterized protein</fullName>
    </submittedName>
</protein>
<proteinExistence type="predicted"/>
<evidence type="ECO:0000313" key="2">
    <source>
        <dbReference type="EMBL" id="KIJ23400.1"/>
    </source>
</evidence>
<dbReference type="EMBL" id="KN837691">
    <property type="protein sequence ID" value="KIJ23400.1"/>
    <property type="molecule type" value="Genomic_DNA"/>
</dbReference>
<evidence type="ECO:0000256" key="1">
    <source>
        <dbReference type="SAM" id="MobiDB-lite"/>
    </source>
</evidence>
<sequence length="117" mass="13259">MKPPSNPSAVRKGGQIGDDPRFRPSSASPEAQATFLRRLGRIREQQPAISQPGRMATYSKAATFILIPISLFYAVFIQDWGPKDHVFAEPQRWFRRQTKAFWSVPGEQKPQETSNKS</sequence>
<reference evidence="2 3" key="1">
    <citation type="submission" date="2014-06" db="EMBL/GenBank/DDBJ databases">
        <title>Evolutionary Origins and Diversification of the Mycorrhizal Mutualists.</title>
        <authorList>
            <consortium name="DOE Joint Genome Institute"/>
            <consortium name="Mycorrhizal Genomics Consortium"/>
            <person name="Kohler A."/>
            <person name="Kuo A."/>
            <person name="Nagy L.G."/>
            <person name="Floudas D."/>
            <person name="Copeland A."/>
            <person name="Barry K.W."/>
            <person name="Cichocki N."/>
            <person name="Veneault-Fourrey C."/>
            <person name="LaButti K."/>
            <person name="Lindquist E.A."/>
            <person name="Lipzen A."/>
            <person name="Lundell T."/>
            <person name="Morin E."/>
            <person name="Murat C."/>
            <person name="Riley R."/>
            <person name="Ohm R."/>
            <person name="Sun H."/>
            <person name="Tunlid A."/>
            <person name="Henrissat B."/>
            <person name="Grigoriev I.V."/>
            <person name="Hibbett D.S."/>
            <person name="Martin F."/>
        </authorList>
    </citation>
    <scope>NUCLEOTIDE SEQUENCE [LARGE SCALE GENOMIC DNA]</scope>
    <source>
        <strain evidence="2 3">SS14</strain>
    </source>
</reference>
<dbReference type="AlphaFoldDB" id="A0A0C9UE50"/>
<dbReference type="Proteomes" id="UP000054279">
    <property type="component" value="Unassembled WGS sequence"/>
</dbReference>
<dbReference type="HOGENOM" id="CLU_2086334_0_0_1"/>
<dbReference type="OrthoDB" id="192748at2759"/>
<evidence type="ECO:0000313" key="3">
    <source>
        <dbReference type="Proteomes" id="UP000054279"/>
    </source>
</evidence>
<accession>A0A0C9UE50</accession>
<gene>
    <name evidence="2" type="ORF">M422DRAFT_276033</name>
</gene>
<name>A0A0C9UE50_SPHS4</name>
<keyword evidence="3" id="KW-1185">Reference proteome</keyword>
<feature type="region of interest" description="Disordered" evidence="1">
    <location>
        <begin position="1"/>
        <end position="30"/>
    </location>
</feature>